<sequence length="199" mass="22536">MGYTHYWRRELKVAPADYLGIVMDFKKLLPVFEEQGVKLADGNGEGEPEFNEVKVCFNGVEHCGHKYHELGITWPAPKAAGVAVEPAVSGSWFAGAKLEKRCCGGDCSHDPLDFPMELKPGKWQKPENGKWFEFCKTAFKPYDWAVTAFLVIAKHYLGDRLIVHSDGEIEHWHDAMQLCQIELGYGLEFKIDDEESDVK</sequence>
<gene>
    <name evidence="1" type="ORF">LCGC14_0262510</name>
</gene>
<accession>A0A0F9UHY8</accession>
<name>A0A0F9UHY8_9ZZZZ</name>
<proteinExistence type="predicted"/>
<protein>
    <submittedName>
        <fullName evidence="1">Uncharacterized protein</fullName>
    </submittedName>
</protein>
<reference evidence="1" key="1">
    <citation type="journal article" date="2015" name="Nature">
        <title>Complex archaea that bridge the gap between prokaryotes and eukaryotes.</title>
        <authorList>
            <person name="Spang A."/>
            <person name="Saw J.H."/>
            <person name="Jorgensen S.L."/>
            <person name="Zaremba-Niedzwiedzka K."/>
            <person name="Martijn J."/>
            <person name="Lind A.E."/>
            <person name="van Eijk R."/>
            <person name="Schleper C."/>
            <person name="Guy L."/>
            <person name="Ettema T.J."/>
        </authorList>
    </citation>
    <scope>NUCLEOTIDE SEQUENCE</scope>
</reference>
<evidence type="ECO:0000313" key="1">
    <source>
        <dbReference type="EMBL" id="KKN86982.1"/>
    </source>
</evidence>
<comment type="caution">
    <text evidence="1">The sequence shown here is derived from an EMBL/GenBank/DDBJ whole genome shotgun (WGS) entry which is preliminary data.</text>
</comment>
<dbReference type="AlphaFoldDB" id="A0A0F9UHY8"/>
<organism evidence="1">
    <name type="scientific">marine sediment metagenome</name>
    <dbReference type="NCBI Taxonomy" id="412755"/>
    <lineage>
        <taxon>unclassified sequences</taxon>
        <taxon>metagenomes</taxon>
        <taxon>ecological metagenomes</taxon>
    </lineage>
</organism>
<dbReference type="EMBL" id="LAZR01000142">
    <property type="protein sequence ID" value="KKN86982.1"/>
    <property type="molecule type" value="Genomic_DNA"/>
</dbReference>